<evidence type="ECO:0000313" key="2">
    <source>
        <dbReference type="EMBL" id="OHA70605.1"/>
    </source>
</evidence>
<comment type="subcellular location">
    <subcellularLocation>
        <location evidence="1">Cell membrane</location>
        <topology evidence="1">Peripheral membrane protein</topology>
        <orientation evidence="1">Cytoplasmic side</orientation>
    </subcellularLocation>
</comment>
<dbReference type="AlphaFoldDB" id="A0A1G2RCM4"/>
<dbReference type="InterPro" id="IPR002696">
    <property type="entry name" value="Membr_insert_effic_factor_YidD"/>
</dbReference>
<name>A0A1G2RCM4_9BACT</name>
<comment type="similarity">
    <text evidence="1">Belongs to the UPF0161 family.</text>
</comment>
<gene>
    <name evidence="2" type="ORF">A3F15_00500</name>
</gene>
<protein>
    <recommendedName>
        <fullName evidence="1">Putative membrane protein insertion efficiency factor</fullName>
    </recommendedName>
</protein>
<evidence type="ECO:0000313" key="3">
    <source>
        <dbReference type="Proteomes" id="UP000177078"/>
    </source>
</evidence>
<evidence type="ECO:0000256" key="1">
    <source>
        <dbReference type="HAMAP-Rule" id="MF_00386"/>
    </source>
</evidence>
<dbReference type="GO" id="GO:0005886">
    <property type="term" value="C:plasma membrane"/>
    <property type="evidence" value="ECO:0007669"/>
    <property type="project" value="UniProtKB-SubCell"/>
</dbReference>
<dbReference type="PANTHER" id="PTHR33383">
    <property type="entry name" value="MEMBRANE PROTEIN INSERTION EFFICIENCY FACTOR-RELATED"/>
    <property type="match status" value="1"/>
</dbReference>
<comment type="caution">
    <text evidence="2">The sequence shown here is derived from an EMBL/GenBank/DDBJ whole genome shotgun (WGS) entry which is preliminary data.</text>
</comment>
<dbReference type="HAMAP" id="MF_00386">
    <property type="entry name" value="UPF0161_YidD"/>
    <property type="match status" value="1"/>
</dbReference>
<dbReference type="SMART" id="SM01234">
    <property type="entry name" value="Haemolytic"/>
    <property type="match status" value="1"/>
</dbReference>
<dbReference type="STRING" id="1802457.A3F15_00500"/>
<comment type="function">
    <text evidence="1">Could be involved in insertion of integral membrane proteins into the membrane.</text>
</comment>
<keyword evidence="1" id="KW-1003">Cell membrane</keyword>
<dbReference type="EMBL" id="MHUC01000024">
    <property type="protein sequence ID" value="OHA70605.1"/>
    <property type="molecule type" value="Genomic_DNA"/>
</dbReference>
<reference evidence="2 3" key="1">
    <citation type="journal article" date="2016" name="Nat. Commun.">
        <title>Thousands of microbial genomes shed light on interconnected biogeochemical processes in an aquifer system.</title>
        <authorList>
            <person name="Anantharaman K."/>
            <person name="Brown C.T."/>
            <person name="Hug L.A."/>
            <person name="Sharon I."/>
            <person name="Castelle C.J."/>
            <person name="Probst A.J."/>
            <person name="Thomas B.C."/>
            <person name="Singh A."/>
            <person name="Wilkins M.J."/>
            <person name="Karaoz U."/>
            <person name="Brodie E.L."/>
            <person name="Williams K.H."/>
            <person name="Hubbard S.S."/>
            <person name="Banfield J.F."/>
        </authorList>
    </citation>
    <scope>NUCLEOTIDE SEQUENCE [LARGE SCALE GENOMIC DNA]</scope>
</reference>
<dbReference type="Pfam" id="PF01809">
    <property type="entry name" value="YidD"/>
    <property type="match status" value="1"/>
</dbReference>
<organism evidence="2 3">
    <name type="scientific">Candidatus Wildermuthbacteria bacterium RIFCSPHIGHO2_12_FULL_40_12</name>
    <dbReference type="NCBI Taxonomy" id="1802457"/>
    <lineage>
        <taxon>Bacteria</taxon>
        <taxon>Candidatus Wildermuthiibacteriota</taxon>
    </lineage>
</organism>
<dbReference type="Proteomes" id="UP000177078">
    <property type="component" value="Unassembled WGS sequence"/>
</dbReference>
<dbReference type="PANTHER" id="PTHR33383:SF1">
    <property type="entry name" value="MEMBRANE PROTEIN INSERTION EFFICIENCY FACTOR-RELATED"/>
    <property type="match status" value="1"/>
</dbReference>
<keyword evidence="1" id="KW-0472">Membrane</keyword>
<proteinExistence type="inferred from homology"/>
<sequence length="78" mass="9252">MKKVILGLIRFYKKTEFFHLQLFRTLFLTDSICRFNPTCAEYTYQAIDKYGVVRGSLLGLKRIIRCHPWSRGGYDPME</sequence>
<dbReference type="NCBIfam" id="TIGR00278">
    <property type="entry name" value="membrane protein insertion efficiency factor YidD"/>
    <property type="match status" value="1"/>
</dbReference>
<accession>A0A1G2RCM4</accession>